<dbReference type="EMBL" id="CM001880">
    <property type="protein sequence ID" value="EOX97094.1"/>
    <property type="molecule type" value="Genomic_DNA"/>
</dbReference>
<reference evidence="1 2" key="1">
    <citation type="journal article" date="2013" name="Genome Biol.">
        <title>The genome sequence of the most widely cultivated cacao type and its use to identify candidate genes regulating pod color.</title>
        <authorList>
            <person name="Motamayor J.C."/>
            <person name="Mockaitis K."/>
            <person name="Schmutz J."/>
            <person name="Haiminen N."/>
            <person name="Iii D.L."/>
            <person name="Cornejo O."/>
            <person name="Findley S.D."/>
            <person name="Zheng P."/>
            <person name="Utro F."/>
            <person name="Royaert S."/>
            <person name="Saski C."/>
            <person name="Jenkins J."/>
            <person name="Podicheti R."/>
            <person name="Zhao M."/>
            <person name="Scheffler B.E."/>
            <person name="Stack J.C."/>
            <person name="Feltus F.A."/>
            <person name="Mustiga G.M."/>
            <person name="Amores F."/>
            <person name="Phillips W."/>
            <person name="Marelli J.P."/>
            <person name="May G.D."/>
            <person name="Shapiro H."/>
            <person name="Ma J."/>
            <person name="Bustamante C.D."/>
            <person name="Schnell R.J."/>
            <person name="Main D."/>
            <person name="Gilbert D."/>
            <person name="Parida L."/>
            <person name="Kuhn D.N."/>
        </authorList>
    </citation>
    <scope>NUCLEOTIDE SEQUENCE [LARGE SCALE GENOMIC DNA]</scope>
    <source>
        <strain evidence="2">cv. Matina 1-6</strain>
    </source>
</reference>
<dbReference type="HOGENOM" id="CLU_1613759_0_0_1"/>
<dbReference type="AlphaFoldDB" id="A0A061DWA3"/>
<evidence type="ECO:0000313" key="1">
    <source>
        <dbReference type="EMBL" id="EOX97094.1"/>
    </source>
</evidence>
<proteinExistence type="predicted"/>
<organism evidence="1 2">
    <name type="scientific">Theobroma cacao</name>
    <name type="common">Cacao</name>
    <name type="synonym">Cocoa</name>
    <dbReference type="NCBI Taxonomy" id="3641"/>
    <lineage>
        <taxon>Eukaryota</taxon>
        <taxon>Viridiplantae</taxon>
        <taxon>Streptophyta</taxon>
        <taxon>Embryophyta</taxon>
        <taxon>Tracheophyta</taxon>
        <taxon>Spermatophyta</taxon>
        <taxon>Magnoliopsida</taxon>
        <taxon>eudicotyledons</taxon>
        <taxon>Gunneridae</taxon>
        <taxon>Pentapetalae</taxon>
        <taxon>rosids</taxon>
        <taxon>malvids</taxon>
        <taxon>Malvales</taxon>
        <taxon>Malvaceae</taxon>
        <taxon>Byttnerioideae</taxon>
        <taxon>Theobroma</taxon>
    </lineage>
</organism>
<sequence length="165" mass="18572">MKKTIKLPKKKTSKLKRVVLGKEVEVSETKNIIDRVALGGCVRAVDEFFGVLRTIPFRRQKIQGSTLPKPLQSSIDQGPYLNLMGDGMVTAAGSEPRVIVPEDMSNEHMIHSKKEEDTISDKGTSLDLTDKIYSNKHIMKQAEQNVKDLIVPVQRRIDQLSCRSR</sequence>
<dbReference type="InParanoid" id="A0A061DWA3"/>
<accession>A0A061DWA3</accession>
<keyword evidence="2" id="KW-1185">Reference proteome</keyword>
<dbReference type="Gramene" id="EOX97094">
    <property type="protein sequence ID" value="EOX97094"/>
    <property type="gene ID" value="TCM_006196"/>
</dbReference>
<dbReference type="Proteomes" id="UP000026915">
    <property type="component" value="Chromosome 2"/>
</dbReference>
<evidence type="ECO:0000313" key="2">
    <source>
        <dbReference type="Proteomes" id="UP000026915"/>
    </source>
</evidence>
<protein>
    <submittedName>
        <fullName evidence="1">Embryogenesis-associated protein</fullName>
    </submittedName>
</protein>
<dbReference type="STRING" id="3641.A0A061DWA3"/>
<name>A0A061DWA3_THECC</name>
<gene>
    <name evidence="1" type="ORF">TCM_006196</name>
</gene>